<dbReference type="InterPro" id="IPR050743">
    <property type="entry name" value="2-oxoacid_DH_E2_comp"/>
</dbReference>
<dbReference type="FunCoup" id="A0A0D2HX19">
    <property type="interactions" value="581"/>
</dbReference>
<dbReference type="OrthoDB" id="9805770at2"/>
<comment type="cofactor">
    <cofactor evidence="1 7">
        <name>(R)-lipoate</name>
        <dbReference type="ChEBI" id="CHEBI:83088"/>
    </cofactor>
</comment>
<comment type="similarity">
    <text evidence="2 7">Belongs to the 2-oxoacid dehydrogenase family.</text>
</comment>
<evidence type="ECO:0000259" key="8">
    <source>
        <dbReference type="PROSITE" id="PS50968"/>
    </source>
</evidence>
<dbReference type="SUPFAM" id="SSF47005">
    <property type="entry name" value="Peripheral subunit-binding domain of 2-oxo acid dehydrogenase complex"/>
    <property type="match status" value="1"/>
</dbReference>
<dbReference type="SUPFAM" id="SSF52777">
    <property type="entry name" value="CoA-dependent acyltransferases"/>
    <property type="match status" value="1"/>
</dbReference>
<dbReference type="Pfam" id="PF00198">
    <property type="entry name" value="2-oxoacid_dh"/>
    <property type="match status" value="1"/>
</dbReference>
<dbReference type="PROSITE" id="PS51826">
    <property type="entry name" value="PSBD"/>
    <property type="match status" value="1"/>
</dbReference>
<dbReference type="PANTHER" id="PTHR43178:SF5">
    <property type="entry name" value="LIPOAMIDE ACYLTRANSFERASE COMPONENT OF BRANCHED-CHAIN ALPHA-KETO ACID DEHYDROGENASE COMPLEX, MITOCHONDRIAL"/>
    <property type="match status" value="1"/>
</dbReference>
<protein>
    <recommendedName>
        <fullName evidence="7">Dihydrolipoamide acetyltransferase component of pyruvate dehydrogenase complex</fullName>
        <ecNumber evidence="7">2.3.1.-</ecNumber>
    </recommendedName>
</protein>
<evidence type="ECO:0000256" key="4">
    <source>
        <dbReference type="ARBA" id="ARBA00022679"/>
    </source>
</evidence>
<dbReference type="InterPro" id="IPR001078">
    <property type="entry name" value="2-oxoacid_DH_actylTfrase"/>
</dbReference>
<dbReference type="Proteomes" id="UP000032233">
    <property type="component" value="Unassembled WGS sequence"/>
</dbReference>
<gene>
    <name evidence="10" type="ORF">X474_07125</name>
</gene>
<evidence type="ECO:0000313" key="10">
    <source>
        <dbReference type="EMBL" id="KIX14913.1"/>
    </source>
</evidence>
<dbReference type="InParanoid" id="A0A0D2HX19"/>
<comment type="caution">
    <text evidence="10">The sequence shown here is derived from an EMBL/GenBank/DDBJ whole genome shotgun (WGS) entry which is preliminary data.</text>
</comment>
<dbReference type="PANTHER" id="PTHR43178">
    <property type="entry name" value="DIHYDROLIPOAMIDE ACETYLTRANSFERASE COMPONENT OF PYRUVATE DEHYDROGENASE COMPLEX"/>
    <property type="match status" value="1"/>
</dbReference>
<reference evidence="10 11" key="1">
    <citation type="submission" date="2013-11" db="EMBL/GenBank/DDBJ databases">
        <title>Metagenomic analysis of a methanogenic consortium involved in long chain n-alkane degradation.</title>
        <authorList>
            <person name="Davidova I.A."/>
            <person name="Callaghan A.V."/>
            <person name="Wawrik B."/>
            <person name="Pruitt S."/>
            <person name="Marks C."/>
            <person name="Duncan K.E."/>
            <person name="Suflita J.M."/>
        </authorList>
    </citation>
    <scope>NUCLEOTIDE SEQUENCE [LARGE SCALE GENOMIC DNA]</scope>
    <source>
        <strain evidence="10 11">SPR</strain>
    </source>
</reference>
<dbReference type="GO" id="GO:0031405">
    <property type="term" value="F:lipoic acid binding"/>
    <property type="evidence" value="ECO:0007669"/>
    <property type="project" value="TreeGrafter"/>
</dbReference>
<dbReference type="Gene3D" id="4.10.320.10">
    <property type="entry name" value="E3-binding domain"/>
    <property type="match status" value="1"/>
</dbReference>
<evidence type="ECO:0000313" key="11">
    <source>
        <dbReference type="Proteomes" id="UP000032233"/>
    </source>
</evidence>
<evidence type="ECO:0000256" key="2">
    <source>
        <dbReference type="ARBA" id="ARBA00007317"/>
    </source>
</evidence>
<dbReference type="InterPro" id="IPR011053">
    <property type="entry name" value="Single_hybrid_motif"/>
</dbReference>
<evidence type="ECO:0000256" key="6">
    <source>
        <dbReference type="ARBA" id="ARBA00023315"/>
    </source>
</evidence>
<dbReference type="EMBL" id="AZAC01000008">
    <property type="protein sequence ID" value="KIX14913.1"/>
    <property type="molecule type" value="Genomic_DNA"/>
</dbReference>
<dbReference type="GO" id="GO:0005737">
    <property type="term" value="C:cytoplasm"/>
    <property type="evidence" value="ECO:0007669"/>
    <property type="project" value="TreeGrafter"/>
</dbReference>
<proteinExistence type="inferred from homology"/>
<dbReference type="CDD" id="cd06849">
    <property type="entry name" value="lipoyl_domain"/>
    <property type="match status" value="1"/>
</dbReference>
<keyword evidence="11" id="KW-1185">Reference proteome</keyword>
<dbReference type="SUPFAM" id="SSF51230">
    <property type="entry name" value="Single hybrid motif"/>
    <property type="match status" value="1"/>
</dbReference>
<dbReference type="PROSITE" id="PS00189">
    <property type="entry name" value="LIPOYL"/>
    <property type="match status" value="1"/>
</dbReference>
<organism evidence="10 11">
    <name type="scientific">Dethiosulfatarculus sandiegensis</name>
    <dbReference type="NCBI Taxonomy" id="1429043"/>
    <lineage>
        <taxon>Bacteria</taxon>
        <taxon>Pseudomonadati</taxon>
        <taxon>Thermodesulfobacteriota</taxon>
        <taxon>Desulfarculia</taxon>
        <taxon>Desulfarculales</taxon>
        <taxon>Desulfarculaceae</taxon>
        <taxon>Dethiosulfatarculus</taxon>
    </lineage>
</organism>
<evidence type="ECO:0000256" key="1">
    <source>
        <dbReference type="ARBA" id="ARBA00001938"/>
    </source>
</evidence>
<sequence length="416" mass="43552">MAIELTVPKLGLTMEEAVLVSWSVDAGAKVAEEDIVLVLETDKVTYEMPAPGAGLLHPIVEAGSKILVSQVVGYLAADEAELEKLKSEAPAAAGAAAEAAPAEEKKEEAKAAAPAAAAAAAPADGRIKASPLAKAMAKEHDLDLSLIPGTGPGGRIVKADILNALEKGVSAPAPAAAAALPDDEMALTCKEEIPISGVRKVIFNNMHASLQEQAQLTLHTELSATGLMELRKFFNDRYAKEGIKVSYNAIIIKAVAQALKAHPIVNASVVGDVIKQWAQVHVGVAMDLGDGLVVPKVRRADIKGVKAISLAFDEMVEKAKSGGLMPDDLQGGTFTITNLGAWDIDHFTPIVNPPESAILGIGRITEKPVVKDGEVVVEPMLGLSLTIDHRVIDGAPGAAFLKTLKEFLQNPLLMLE</sequence>
<dbReference type="InterPro" id="IPR036625">
    <property type="entry name" value="E3-bd_dom_sf"/>
</dbReference>
<keyword evidence="4 7" id="KW-0808">Transferase</keyword>
<evidence type="ECO:0000256" key="3">
    <source>
        <dbReference type="ARBA" id="ARBA00011484"/>
    </source>
</evidence>
<dbReference type="RefSeq" id="WP_044347542.1">
    <property type="nucleotide sequence ID" value="NZ_AZAC01000008.1"/>
</dbReference>
<name>A0A0D2HX19_9BACT</name>
<dbReference type="AlphaFoldDB" id="A0A0D2HX19"/>
<dbReference type="InterPro" id="IPR000089">
    <property type="entry name" value="Biotin_lipoyl"/>
</dbReference>
<comment type="subunit">
    <text evidence="3">Forms a 24-polypeptide structural core with octahedral symmetry.</text>
</comment>
<dbReference type="Pfam" id="PF02817">
    <property type="entry name" value="E3_binding"/>
    <property type="match status" value="1"/>
</dbReference>
<evidence type="ECO:0000256" key="7">
    <source>
        <dbReference type="RuleBase" id="RU003423"/>
    </source>
</evidence>
<dbReference type="PROSITE" id="PS50968">
    <property type="entry name" value="BIOTINYL_LIPOYL"/>
    <property type="match status" value="1"/>
</dbReference>
<dbReference type="Gene3D" id="3.30.559.10">
    <property type="entry name" value="Chloramphenicol acetyltransferase-like domain"/>
    <property type="match status" value="1"/>
</dbReference>
<dbReference type="FunFam" id="3.30.559.10:FF:000007">
    <property type="entry name" value="Dihydrolipoamide acetyltransferase component of pyruvate dehydrogenase complex"/>
    <property type="match status" value="1"/>
</dbReference>
<accession>A0A0D2HX19</accession>
<evidence type="ECO:0000259" key="9">
    <source>
        <dbReference type="PROSITE" id="PS51826"/>
    </source>
</evidence>
<dbReference type="Pfam" id="PF00364">
    <property type="entry name" value="Biotin_lipoyl"/>
    <property type="match status" value="1"/>
</dbReference>
<dbReference type="InterPro" id="IPR023213">
    <property type="entry name" value="CAT-like_dom_sf"/>
</dbReference>
<dbReference type="InterPro" id="IPR003016">
    <property type="entry name" value="2-oxoA_DH_lipoyl-BS"/>
</dbReference>
<feature type="domain" description="Lipoyl-binding" evidence="8">
    <location>
        <begin position="2"/>
        <end position="76"/>
    </location>
</feature>
<dbReference type="GO" id="GO:0016407">
    <property type="term" value="F:acetyltransferase activity"/>
    <property type="evidence" value="ECO:0007669"/>
    <property type="project" value="TreeGrafter"/>
</dbReference>
<keyword evidence="6 7" id="KW-0012">Acyltransferase</keyword>
<dbReference type="PATRIC" id="fig|1429043.3.peg.1516"/>
<evidence type="ECO:0000256" key="5">
    <source>
        <dbReference type="ARBA" id="ARBA00022823"/>
    </source>
</evidence>
<dbReference type="InterPro" id="IPR004167">
    <property type="entry name" value="PSBD"/>
</dbReference>
<feature type="domain" description="Peripheral subunit-binding (PSBD)" evidence="9">
    <location>
        <begin position="128"/>
        <end position="165"/>
    </location>
</feature>
<keyword evidence="5 7" id="KW-0450">Lipoyl</keyword>
<dbReference type="Gene3D" id="2.40.50.100">
    <property type="match status" value="1"/>
</dbReference>
<dbReference type="EC" id="2.3.1.-" evidence="7"/>
<dbReference type="STRING" id="1429043.X474_07125"/>